<dbReference type="EMBL" id="BLXZ01000005">
    <property type="protein sequence ID" value="GFO68986.1"/>
    <property type="molecule type" value="Genomic_DNA"/>
</dbReference>
<gene>
    <name evidence="5 6" type="primary">kdsB</name>
    <name evidence="6" type="ORF">GMLC_25650</name>
</gene>
<sequence>MKIAAVIPARYASTRFEGKALADIMGRPMVQHVYERALKATLVSEVIVATDDERIAAKVREFGGRAEMTAATHETGTDRLAEVAQRLDADIIVNVQGDEPLIDPAMIDQAIAPLLEDPAIPMATLKTRIKTLHDFLSPNVVKVVSDPQGNVLYFSRSPLPFFRDKWNDLKDEAFVSGKLLCYKHVGLYVYRREFLPVFAGLEPSYLEMAEKLEQLRVLENGYRIKIVETEFESIGVDTPADLEKVLAKLKNKIV</sequence>
<dbReference type="NCBIfam" id="NF009905">
    <property type="entry name" value="PRK13368.1"/>
    <property type="match status" value="1"/>
</dbReference>
<comment type="caution">
    <text evidence="6">The sequence shown here is derived from an EMBL/GenBank/DDBJ whole genome shotgun (WGS) entry which is preliminary data.</text>
</comment>
<evidence type="ECO:0000256" key="4">
    <source>
        <dbReference type="ARBA" id="ARBA00022985"/>
    </source>
</evidence>
<dbReference type="NCBIfam" id="NF003950">
    <property type="entry name" value="PRK05450.1-3"/>
    <property type="match status" value="1"/>
</dbReference>
<comment type="catalytic activity">
    <reaction evidence="5">
        <text>3-deoxy-alpha-D-manno-oct-2-ulosonate + CTP = CMP-3-deoxy-beta-D-manno-octulosonate + diphosphate</text>
        <dbReference type="Rhea" id="RHEA:23448"/>
        <dbReference type="ChEBI" id="CHEBI:33019"/>
        <dbReference type="ChEBI" id="CHEBI:37563"/>
        <dbReference type="ChEBI" id="CHEBI:85986"/>
        <dbReference type="ChEBI" id="CHEBI:85987"/>
        <dbReference type="EC" id="2.7.7.38"/>
    </reaction>
</comment>
<evidence type="ECO:0000313" key="7">
    <source>
        <dbReference type="Proteomes" id="UP000587586"/>
    </source>
</evidence>
<dbReference type="InterPro" id="IPR029044">
    <property type="entry name" value="Nucleotide-diphossugar_trans"/>
</dbReference>
<accession>A0A6V8N8U2</accession>
<dbReference type="Pfam" id="PF02348">
    <property type="entry name" value="CTP_transf_3"/>
    <property type="match status" value="1"/>
</dbReference>
<dbReference type="GO" id="GO:0005829">
    <property type="term" value="C:cytosol"/>
    <property type="evidence" value="ECO:0007669"/>
    <property type="project" value="TreeGrafter"/>
</dbReference>
<dbReference type="AlphaFoldDB" id="A0A6V8N8U2"/>
<keyword evidence="3 5" id="KW-0548">Nucleotidyltransferase</keyword>
<dbReference type="PANTHER" id="PTHR42866:SF2">
    <property type="entry name" value="3-DEOXY-MANNO-OCTULOSONATE CYTIDYLYLTRANSFERASE, MITOCHONDRIAL"/>
    <property type="match status" value="1"/>
</dbReference>
<reference evidence="7" key="1">
    <citation type="submission" date="2020-06" db="EMBL/GenBank/DDBJ databases">
        <title>Draft genomic sequecing of Geomonas sp. Red745.</title>
        <authorList>
            <person name="Itoh H."/>
            <person name="Xu Z.X."/>
            <person name="Ushijima N."/>
            <person name="Masuda Y."/>
            <person name="Shiratori Y."/>
            <person name="Senoo K."/>
        </authorList>
    </citation>
    <scope>NUCLEOTIDE SEQUENCE [LARGE SCALE GENOMIC DNA]</scope>
    <source>
        <strain evidence="7">Red745</strain>
    </source>
</reference>
<proteinExistence type="inferred from homology"/>
<keyword evidence="5" id="KW-0963">Cytoplasm</keyword>
<dbReference type="EC" id="2.7.7.38" evidence="5"/>
<keyword evidence="7" id="KW-1185">Reference proteome</keyword>
<comment type="similarity">
    <text evidence="5">Belongs to the KdsB family.</text>
</comment>
<dbReference type="PANTHER" id="PTHR42866">
    <property type="entry name" value="3-DEOXY-MANNO-OCTULOSONATE CYTIDYLYLTRANSFERASE"/>
    <property type="match status" value="1"/>
</dbReference>
<keyword evidence="4 5" id="KW-0448">Lipopolysaccharide biosynthesis</keyword>
<dbReference type="InterPro" id="IPR003329">
    <property type="entry name" value="Cytidylyl_trans"/>
</dbReference>
<organism evidence="6 7">
    <name type="scientific">Geomonas limicola</name>
    <dbReference type="NCBI Taxonomy" id="2740186"/>
    <lineage>
        <taxon>Bacteria</taxon>
        <taxon>Pseudomonadati</taxon>
        <taxon>Thermodesulfobacteriota</taxon>
        <taxon>Desulfuromonadia</taxon>
        <taxon>Geobacterales</taxon>
        <taxon>Geobacteraceae</taxon>
        <taxon>Geomonas</taxon>
    </lineage>
</organism>
<dbReference type="NCBIfam" id="TIGR00466">
    <property type="entry name" value="kdsB"/>
    <property type="match status" value="1"/>
</dbReference>
<dbReference type="InterPro" id="IPR004528">
    <property type="entry name" value="KdsB"/>
</dbReference>
<evidence type="ECO:0000256" key="1">
    <source>
        <dbReference type="ARBA" id="ARBA00004370"/>
    </source>
</evidence>
<dbReference type="GO" id="GO:0009103">
    <property type="term" value="P:lipopolysaccharide biosynthetic process"/>
    <property type="evidence" value="ECO:0007669"/>
    <property type="project" value="UniProtKB-UniRule"/>
</dbReference>
<comment type="pathway">
    <text evidence="5">Nucleotide-sugar biosynthesis; CMP-3-deoxy-D-manno-octulosonate biosynthesis; CMP-3-deoxy-D-manno-octulosonate from 3-deoxy-D-manno-octulosonate and CTP: step 1/1.</text>
</comment>
<dbReference type="GO" id="GO:0016020">
    <property type="term" value="C:membrane"/>
    <property type="evidence" value="ECO:0007669"/>
    <property type="project" value="UniProtKB-SubCell"/>
</dbReference>
<dbReference type="NCBIfam" id="NF003952">
    <property type="entry name" value="PRK05450.1-5"/>
    <property type="match status" value="1"/>
</dbReference>
<comment type="function">
    <text evidence="5">Activates KDO (a required 8-carbon sugar) for incorporation into bacterial lipopolysaccharide in Gram-negative bacteria.</text>
</comment>
<protein>
    <recommendedName>
        <fullName evidence="5">3-deoxy-manno-octulosonate cytidylyltransferase</fullName>
        <ecNumber evidence="5">2.7.7.38</ecNumber>
    </recommendedName>
    <alternativeName>
        <fullName evidence="5">CMP-2-keto-3-deoxyoctulosonic acid synthase</fullName>
        <shortName evidence="5">CKS</shortName>
        <shortName evidence="5">CMP-KDO synthase</shortName>
    </alternativeName>
</protein>
<keyword evidence="2 5" id="KW-0808">Transferase</keyword>
<dbReference type="UniPathway" id="UPA00358">
    <property type="reaction ID" value="UER00476"/>
</dbReference>
<dbReference type="GO" id="GO:0008690">
    <property type="term" value="F:3-deoxy-manno-octulosonate cytidylyltransferase activity"/>
    <property type="evidence" value="ECO:0007669"/>
    <property type="project" value="UniProtKB-UniRule"/>
</dbReference>
<dbReference type="HAMAP" id="MF_00057">
    <property type="entry name" value="KdsB"/>
    <property type="match status" value="1"/>
</dbReference>
<evidence type="ECO:0000256" key="5">
    <source>
        <dbReference type="HAMAP-Rule" id="MF_00057"/>
    </source>
</evidence>
<evidence type="ECO:0000256" key="3">
    <source>
        <dbReference type="ARBA" id="ARBA00022695"/>
    </source>
</evidence>
<name>A0A6V8N8U2_9BACT</name>
<dbReference type="RefSeq" id="WP_183361543.1">
    <property type="nucleotide sequence ID" value="NZ_BLXZ01000005.1"/>
</dbReference>
<dbReference type="Proteomes" id="UP000587586">
    <property type="component" value="Unassembled WGS sequence"/>
</dbReference>
<dbReference type="SUPFAM" id="SSF53448">
    <property type="entry name" value="Nucleotide-diphospho-sugar transferases"/>
    <property type="match status" value="1"/>
</dbReference>
<dbReference type="FunFam" id="3.90.550.10:FF:000011">
    <property type="entry name" value="3-deoxy-manno-octulosonate cytidylyltransferase"/>
    <property type="match status" value="1"/>
</dbReference>
<dbReference type="CDD" id="cd02517">
    <property type="entry name" value="CMP-KDO-Synthetase"/>
    <property type="match status" value="1"/>
</dbReference>
<evidence type="ECO:0000313" key="6">
    <source>
        <dbReference type="EMBL" id="GFO68986.1"/>
    </source>
</evidence>
<evidence type="ECO:0000256" key="2">
    <source>
        <dbReference type="ARBA" id="ARBA00022679"/>
    </source>
</evidence>
<dbReference type="GO" id="GO:0033468">
    <property type="term" value="P:CMP-keto-3-deoxy-D-manno-octulosonic acid biosynthetic process"/>
    <property type="evidence" value="ECO:0007669"/>
    <property type="project" value="UniProtKB-UniRule"/>
</dbReference>
<comment type="subcellular location">
    <subcellularLocation>
        <location evidence="5">Cytoplasm</location>
    </subcellularLocation>
    <subcellularLocation>
        <location evidence="1">Membrane</location>
    </subcellularLocation>
</comment>
<dbReference type="Gene3D" id="3.90.550.10">
    <property type="entry name" value="Spore Coat Polysaccharide Biosynthesis Protein SpsA, Chain A"/>
    <property type="match status" value="1"/>
</dbReference>